<accession>A0A6M3LQ67</accession>
<organism evidence="1">
    <name type="scientific">viral metagenome</name>
    <dbReference type="NCBI Taxonomy" id="1070528"/>
    <lineage>
        <taxon>unclassified sequences</taxon>
        <taxon>metagenomes</taxon>
        <taxon>organismal metagenomes</taxon>
    </lineage>
</organism>
<evidence type="ECO:0000313" key="1">
    <source>
        <dbReference type="EMBL" id="QJA97487.1"/>
    </source>
</evidence>
<reference evidence="1" key="1">
    <citation type="submission" date="2020-03" db="EMBL/GenBank/DDBJ databases">
        <title>The deep terrestrial virosphere.</title>
        <authorList>
            <person name="Holmfeldt K."/>
            <person name="Nilsson E."/>
            <person name="Simone D."/>
            <person name="Lopez-Fernandez M."/>
            <person name="Wu X."/>
            <person name="de Brujin I."/>
            <person name="Lundin D."/>
            <person name="Andersson A."/>
            <person name="Bertilsson S."/>
            <person name="Dopson M."/>
        </authorList>
    </citation>
    <scope>NUCLEOTIDE SEQUENCE</scope>
    <source>
        <strain evidence="1">MM415B06181</strain>
    </source>
</reference>
<dbReference type="AlphaFoldDB" id="A0A6M3LQ67"/>
<proteinExistence type="predicted"/>
<protein>
    <submittedName>
        <fullName evidence="1">Uncharacterized protein</fullName>
    </submittedName>
</protein>
<gene>
    <name evidence="1" type="ORF">MM415B06181_0005</name>
</gene>
<sequence length="54" mass="6782">MNGRQSKKLMREARKLARANWMEYYLAIKKWRWTVRLRFAWAILFTPVQRKVKR</sequence>
<dbReference type="EMBL" id="MT143498">
    <property type="protein sequence ID" value="QJA97487.1"/>
    <property type="molecule type" value="Genomic_DNA"/>
</dbReference>
<name>A0A6M3LQ67_9ZZZZ</name>